<evidence type="ECO:0000313" key="2">
    <source>
        <dbReference type="Proteomes" id="UP000291084"/>
    </source>
</evidence>
<name>A0A0S3SXY0_PHAAN</name>
<dbReference type="AlphaFoldDB" id="A0A0S3SXY0"/>
<reference evidence="1 2" key="1">
    <citation type="journal article" date="2015" name="Sci. Rep.">
        <title>The power of single molecule real-time sequencing technology in the de novo assembly of a eukaryotic genome.</title>
        <authorList>
            <person name="Sakai H."/>
            <person name="Naito K."/>
            <person name="Ogiso-Tanaka E."/>
            <person name="Takahashi Y."/>
            <person name="Iseki K."/>
            <person name="Muto C."/>
            <person name="Satou K."/>
            <person name="Teruya K."/>
            <person name="Shiroma A."/>
            <person name="Shimoji M."/>
            <person name="Hirano T."/>
            <person name="Itoh T."/>
            <person name="Kaga A."/>
            <person name="Tomooka N."/>
        </authorList>
    </citation>
    <scope>NUCLEOTIDE SEQUENCE [LARGE SCALE GENOMIC DNA]</scope>
    <source>
        <strain evidence="2">cv. Shumari</strain>
    </source>
</reference>
<sequence length="92" mass="10189">MKKKVVEVECVSLKVKKMMNSASPLKLNEAYSVLIIQYLVSCLKRIHKEVVFSSMPSGIQFPILGTALYSVPASIFGSMFVCPQLDVLYSVS</sequence>
<dbReference type="EMBL" id="AP015042">
    <property type="protein sequence ID" value="BAT97554.1"/>
    <property type="molecule type" value="Genomic_DNA"/>
</dbReference>
<proteinExistence type="predicted"/>
<dbReference type="Proteomes" id="UP000291084">
    <property type="component" value="Chromosome 9"/>
</dbReference>
<accession>A0A0S3SXY0</accession>
<gene>
    <name evidence="1" type="primary">Vigan.09G102700</name>
    <name evidence="1" type="ORF">VIGAN_09102700</name>
</gene>
<organism evidence="1 2">
    <name type="scientific">Vigna angularis var. angularis</name>
    <dbReference type="NCBI Taxonomy" id="157739"/>
    <lineage>
        <taxon>Eukaryota</taxon>
        <taxon>Viridiplantae</taxon>
        <taxon>Streptophyta</taxon>
        <taxon>Embryophyta</taxon>
        <taxon>Tracheophyta</taxon>
        <taxon>Spermatophyta</taxon>
        <taxon>Magnoliopsida</taxon>
        <taxon>eudicotyledons</taxon>
        <taxon>Gunneridae</taxon>
        <taxon>Pentapetalae</taxon>
        <taxon>rosids</taxon>
        <taxon>fabids</taxon>
        <taxon>Fabales</taxon>
        <taxon>Fabaceae</taxon>
        <taxon>Papilionoideae</taxon>
        <taxon>50 kb inversion clade</taxon>
        <taxon>NPAAA clade</taxon>
        <taxon>indigoferoid/millettioid clade</taxon>
        <taxon>Phaseoleae</taxon>
        <taxon>Vigna</taxon>
    </lineage>
</organism>
<keyword evidence="2" id="KW-1185">Reference proteome</keyword>
<protein>
    <submittedName>
        <fullName evidence="1">Uncharacterized protein</fullName>
    </submittedName>
</protein>
<evidence type="ECO:0000313" key="1">
    <source>
        <dbReference type="EMBL" id="BAT97554.1"/>
    </source>
</evidence>